<dbReference type="PANTHER" id="PTHR16056:SF2">
    <property type="entry name" value="TESTIS-EXPRESSED PROTEIN 10"/>
    <property type="match status" value="1"/>
</dbReference>
<comment type="subcellular location">
    <subcellularLocation>
        <location evidence="2 5">Nucleus</location>
    </subcellularLocation>
</comment>
<keyword evidence="5" id="KW-0698">rRNA processing</keyword>
<evidence type="ECO:0000313" key="8">
    <source>
        <dbReference type="EMBL" id="WFD04079.1"/>
    </source>
</evidence>
<evidence type="ECO:0000256" key="1">
    <source>
        <dbReference type="ARBA" id="ARBA00002355"/>
    </source>
</evidence>
<organism evidence="8 9">
    <name type="scientific">Malassezia obtusa</name>
    <dbReference type="NCBI Taxonomy" id="76774"/>
    <lineage>
        <taxon>Eukaryota</taxon>
        <taxon>Fungi</taxon>
        <taxon>Dikarya</taxon>
        <taxon>Basidiomycota</taxon>
        <taxon>Ustilaginomycotina</taxon>
        <taxon>Malasseziomycetes</taxon>
        <taxon>Malasseziales</taxon>
        <taxon>Malasseziaceae</taxon>
        <taxon>Malassezia</taxon>
    </lineage>
</organism>
<dbReference type="Pfam" id="PF12333">
    <property type="entry name" value="Ipi1_N"/>
    <property type="match status" value="1"/>
</dbReference>
<evidence type="ECO:0000313" key="9">
    <source>
        <dbReference type="Proteomes" id="UP001214603"/>
    </source>
</evidence>
<comment type="similarity">
    <text evidence="3 5">Belongs to the IPI1/TEX10 family.</text>
</comment>
<dbReference type="InterPro" id="IPR024679">
    <property type="entry name" value="Ipi1_N"/>
</dbReference>
<evidence type="ECO:0000256" key="6">
    <source>
        <dbReference type="SAM" id="MobiDB-lite"/>
    </source>
</evidence>
<sequence length="676" mass="72613">MGTKRKAAKAGDFQVGARLTQKSKKKLGKGKQLASNATDTSFKTKTIALPQQSVSVDRSQSLTTRRNQTLTDLAQNTRHPASSMRKDAVQGMHELVSTYAFLVEQETPTLLNTVLPMLGDDDPLVRKALVAYLGVLFERLPLVQLAPYIGSILLFTTSAMSHIAMPVRLDALLILDLLLAKAGASVTVGWEGALDAEAQAGDAHGQRVLQAFFAMLGVAGDAAAVRQGTPAAKVGTTASVELQPGGRLRVLRTLAHFLREATHADAGTALPLWCFQAAFASASEREQFERLLVPAAPAALAPDMPWIEPELVHVGPLGPLSVTEALLAGAAVHGEARAQRSVHERVAALLHASLIATLLDATPAALSPEGPAQNVHLELVTEILTISAALWRAIVTEHLAACSARGVHTPVPSLAQLQQLLGHLAPYFPAAGDDASLLSLNAVYCELVALSAIAHADDARTAPRKQRAQLAQHMDRTLTYLAEQLTTAEAIHPELYASLIPTFWLLLSAPRPGVETSLIEPLLHHYATIPTSSPLKPLAFEFLARLALLHTFKTLRVPLQAVHGARDAWQDWLLSLPRTLWEAAAHSVARSKGTPEARAQSHTLVRRILDFLHTVLVQADEVLFDRATLDALAAPLQPLFSVQHPSRGTIRGPYARLPPPTQAVARALAQRVQLTV</sequence>
<protein>
    <recommendedName>
        <fullName evidence="5">Pre-rRNA-processing protein</fullName>
    </recommendedName>
</protein>
<dbReference type="SUPFAM" id="SSF48371">
    <property type="entry name" value="ARM repeat"/>
    <property type="match status" value="1"/>
</dbReference>
<keyword evidence="9" id="KW-1185">Reference proteome</keyword>
<evidence type="ECO:0000256" key="5">
    <source>
        <dbReference type="RuleBase" id="RU368021"/>
    </source>
</evidence>
<evidence type="ECO:0000256" key="4">
    <source>
        <dbReference type="ARBA" id="ARBA00023242"/>
    </source>
</evidence>
<name>A0AAF0E425_9BASI</name>
<dbReference type="PANTHER" id="PTHR16056">
    <property type="entry name" value="REGULATOR OF MICROTUBULE DYNAMICS PROTEIN"/>
    <property type="match status" value="1"/>
</dbReference>
<comment type="subunit">
    <text evidence="5">Component of the RIX1 complex.</text>
</comment>
<keyword evidence="5" id="KW-0690">Ribosome biogenesis</keyword>
<feature type="domain" description="Pre-rRNA-processing protein Ipi1 N-terminal" evidence="7">
    <location>
        <begin position="144"/>
        <end position="258"/>
    </location>
</feature>
<dbReference type="Gene3D" id="1.25.10.10">
    <property type="entry name" value="Leucine-rich Repeat Variant"/>
    <property type="match status" value="1"/>
</dbReference>
<dbReference type="GO" id="GO:0006364">
    <property type="term" value="P:rRNA processing"/>
    <property type="evidence" value="ECO:0007669"/>
    <property type="project" value="UniProtKB-UniRule"/>
</dbReference>
<feature type="region of interest" description="Disordered" evidence="6">
    <location>
        <begin position="1"/>
        <end position="36"/>
    </location>
</feature>
<evidence type="ECO:0000256" key="2">
    <source>
        <dbReference type="ARBA" id="ARBA00004123"/>
    </source>
</evidence>
<dbReference type="Proteomes" id="UP001214603">
    <property type="component" value="Chromosome 7"/>
</dbReference>
<gene>
    <name evidence="8" type="primary">IPI1</name>
    <name evidence="8" type="ORF">MOBT1_002778</name>
</gene>
<evidence type="ECO:0000259" key="7">
    <source>
        <dbReference type="Pfam" id="PF12333"/>
    </source>
</evidence>
<evidence type="ECO:0000256" key="3">
    <source>
        <dbReference type="ARBA" id="ARBA00006427"/>
    </source>
</evidence>
<dbReference type="EMBL" id="CP119940">
    <property type="protein sequence ID" value="WFD04079.1"/>
    <property type="molecule type" value="Genomic_DNA"/>
</dbReference>
<dbReference type="InterPro" id="IPR011989">
    <property type="entry name" value="ARM-like"/>
</dbReference>
<dbReference type="GO" id="GO:0005634">
    <property type="term" value="C:nucleus"/>
    <property type="evidence" value="ECO:0007669"/>
    <property type="project" value="UniProtKB-SubCell"/>
</dbReference>
<proteinExistence type="inferred from homology"/>
<dbReference type="AlphaFoldDB" id="A0AAF0E425"/>
<dbReference type="GO" id="GO:0120330">
    <property type="term" value="C:rixosome complex"/>
    <property type="evidence" value="ECO:0007669"/>
    <property type="project" value="UniProtKB-UniRule"/>
</dbReference>
<reference evidence="8" key="1">
    <citation type="submission" date="2023-03" db="EMBL/GenBank/DDBJ databases">
        <title>Mating type loci evolution in Malassezia.</title>
        <authorList>
            <person name="Coelho M.A."/>
        </authorList>
    </citation>
    <scope>NUCLEOTIDE SEQUENCE</scope>
    <source>
        <strain evidence="8">CBS 7876</strain>
    </source>
</reference>
<dbReference type="InterPro" id="IPR016024">
    <property type="entry name" value="ARM-type_fold"/>
</dbReference>
<accession>A0AAF0E425</accession>
<keyword evidence="4 5" id="KW-0539">Nucleus</keyword>
<comment type="function">
    <text evidence="1 5">Component of the RIX1 complex required for processing of ITS2 sequences from 35S pre-rRNA.</text>
</comment>